<proteinExistence type="predicted"/>
<dbReference type="Pfam" id="PF18596">
    <property type="entry name" value="Sld7_C"/>
    <property type="match status" value="1"/>
</dbReference>
<gene>
    <name evidence="3" type="ORF">IWX90DRAFT_389058</name>
</gene>
<feature type="compositionally biased region" description="Low complexity" evidence="1">
    <location>
        <begin position="254"/>
        <end position="263"/>
    </location>
</feature>
<feature type="compositionally biased region" description="Low complexity" evidence="1">
    <location>
        <begin position="218"/>
        <end position="231"/>
    </location>
</feature>
<organism evidence="3 4">
    <name type="scientific">Phyllosticta citrichinensis</name>
    <dbReference type="NCBI Taxonomy" id="1130410"/>
    <lineage>
        <taxon>Eukaryota</taxon>
        <taxon>Fungi</taxon>
        <taxon>Dikarya</taxon>
        <taxon>Ascomycota</taxon>
        <taxon>Pezizomycotina</taxon>
        <taxon>Dothideomycetes</taxon>
        <taxon>Dothideomycetes incertae sedis</taxon>
        <taxon>Botryosphaeriales</taxon>
        <taxon>Phyllostictaceae</taxon>
        <taxon>Phyllosticta</taxon>
    </lineage>
</organism>
<sequence>MDIWTGDILLPGGGRIENVQLASAQPVAFSMSQTSLKYLATVHMTRIPLFLATGSPMEVYSERQSTQDWFNTLLLDNCSTEIGQWWQDFRNQSPVGILAKAFDGRKGGPGSRVTEILFFASAEPDESRGFNANDALRAPAIRVLAVPLSSDLLHQGPAQSTPPLSPNQYSTSQEEEAAQFLPQPSTTSTLEARKRESFASVFEEAEERRKRARRRGGESVAAAASRANESAFPVPQPGRSASSSLTDPPAAVKSSRSLSRSPSANLEIRPASRRDGLESQAKRSSLSRVASVADLDGEPTVESRNKDTISRLVMAGMRMYGLQQRRRGNKVQARRASVAGGADSQQQDEEVSPEDAARDEGYKLVYHQTYRGAVFAMRTHMSTRLIGQHVDQLRDVVDKLLTIFCNDPLRSLADPPGAAPKPGDLKGSFGTPNPTDDKSPFVDNVGCFDGDSSHVHTPVVRRTGR</sequence>
<feature type="compositionally biased region" description="Polar residues" evidence="1">
    <location>
        <begin position="157"/>
        <end position="172"/>
    </location>
</feature>
<feature type="compositionally biased region" description="Basic and acidic residues" evidence="1">
    <location>
        <begin position="270"/>
        <end position="281"/>
    </location>
</feature>
<feature type="compositionally biased region" description="Basic residues" evidence="1">
    <location>
        <begin position="324"/>
        <end position="333"/>
    </location>
</feature>
<protein>
    <recommendedName>
        <fullName evidence="2">Sld7 C-terminal domain-containing protein</fullName>
    </recommendedName>
</protein>
<accession>A0ABR1XM53</accession>
<reference evidence="3 4" key="1">
    <citation type="journal article" date="2022" name="G3 (Bethesda)">
        <title>Enemy or ally: a genomic approach to elucidate the lifestyle of Phyllosticta citrichinaensis.</title>
        <authorList>
            <person name="Buijs V.A."/>
            <person name="Groenewald J.Z."/>
            <person name="Haridas S."/>
            <person name="LaButti K.M."/>
            <person name="Lipzen A."/>
            <person name="Martin F.M."/>
            <person name="Barry K."/>
            <person name="Grigoriev I.V."/>
            <person name="Crous P.W."/>
            <person name="Seidl M.F."/>
        </authorList>
    </citation>
    <scope>NUCLEOTIDE SEQUENCE [LARGE SCALE GENOMIC DNA]</scope>
    <source>
        <strain evidence="3 4">CBS 129764</strain>
    </source>
</reference>
<keyword evidence="4" id="KW-1185">Reference proteome</keyword>
<feature type="region of interest" description="Disordered" evidence="1">
    <location>
        <begin position="323"/>
        <end position="357"/>
    </location>
</feature>
<dbReference type="InterPro" id="IPR041260">
    <property type="entry name" value="Sld7_C"/>
</dbReference>
<feature type="domain" description="Sld7 C-terminal" evidence="2">
    <location>
        <begin position="302"/>
        <end position="405"/>
    </location>
</feature>
<dbReference type="Proteomes" id="UP001456524">
    <property type="component" value="Unassembled WGS sequence"/>
</dbReference>
<evidence type="ECO:0000259" key="2">
    <source>
        <dbReference type="Pfam" id="PF18596"/>
    </source>
</evidence>
<feature type="region of interest" description="Disordered" evidence="1">
    <location>
        <begin position="208"/>
        <end position="307"/>
    </location>
</feature>
<evidence type="ECO:0000313" key="3">
    <source>
        <dbReference type="EMBL" id="KAK8161284.1"/>
    </source>
</evidence>
<evidence type="ECO:0000313" key="4">
    <source>
        <dbReference type="Proteomes" id="UP001456524"/>
    </source>
</evidence>
<evidence type="ECO:0000256" key="1">
    <source>
        <dbReference type="SAM" id="MobiDB-lite"/>
    </source>
</evidence>
<comment type="caution">
    <text evidence="3">The sequence shown here is derived from an EMBL/GenBank/DDBJ whole genome shotgun (WGS) entry which is preliminary data.</text>
</comment>
<feature type="compositionally biased region" description="Low complexity" evidence="1">
    <location>
        <begin position="412"/>
        <end position="427"/>
    </location>
</feature>
<name>A0ABR1XM53_9PEZI</name>
<feature type="region of interest" description="Disordered" evidence="1">
    <location>
        <begin position="154"/>
        <end position="194"/>
    </location>
</feature>
<feature type="region of interest" description="Disordered" evidence="1">
    <location>
        <begin position="411"/>
        <end position="445"/>
    </location>
</feature>
<dbReference type="EMBL" id="JBBWUH010000007">
    <property type="protein sequence ID" value="KAK8161284.1"/>
    <property type="molecule type" value="Genomic_DNA"/>
</dbReference>